<dbReference type="InterPro" id="IPR037997">
    <property type="entry name" value="Dgk1-like"/>
</dbReference>
<dbReference type="Pfam" id="PF01148">
    <property type="entry name" value="CTP_transf_1"/>
    <property type="match status" value="1"/>
</dbReference>
<accession>A0A7S0V6P8</accession>
<feature type="transmembrane region" description="Helical" evidence="2">
    <location>
        <begin position="72"/>
        <end position="90"/>
    </location>
</feature>
<feature type="transmembrane region" description="Helical" evidence="2">
    <location>
        <begin position="138"/>
        <end position="159"/>
    </location>
</feature>
<sequence length="266" mass="28565">MAVETRSRGGADGAHEHAKGHHNGASAKGPDVQITRGRKSLHLLRKVFHALAGVALASVYEVMLDRQTTLRVFGLMLVLLALAEGLRFAFPESFFATLSLKVTSALARTYEIKHMSGMIFFLTGVIFCIYFYPKNVAILAILYLSVGDPCASACGIRFGHHSMKFSNGKSLVGFMGGLVACFACTLAYFWQSHGPSAELVAVSLVGGVVGATTELLCGRVLYSDGETKGGPIDIDDNLAVPIFSGALFWGVLSFFPHVSHYHGTFD</sequence>
<protein>
    <recommendedName>
        <fullName evidence="4">Phosphatidate cytidylyltransferase</fullName>
    </recommendedName>
</protein>
<feature type="compositionally biased region" description="Basic and acidic residues" evidence="1">
    <location>
        <begin position="1"/>
        <end position="17"/>
    </location>
</feature>
<dbReference type="EMBL" id="HBFN01003992">
    <property type="protein sequence ID" value="CAD8781434.1"/>
    <property type="molecule type" value="Transcribed_RNA"/>
</dbReference>
<dbReference type="GO" id="GO:0005789">
    <property type="term" value="C:endoplasmic reticulum membrane"/>
    <property type="evidence" value="ECO:0007669"/>
    <property type="project" value="TreeGrafter"/>
</dbReference>
<dbReference type="AlphaFoldDB" id="A0A7S0V6P8"/>
<feature type="transmembrane region" description="Helical" evidence="2">
    <location>
        <begin position="171"/>
        <end position="190"/>
    </location>
</feature>
<feature type="transmembrane region" description="Helical" evidence="2">
    <location>
        <begin position="43"/>
        <end position="60"/>
    </location>
</feature>
<dbReference type="GO" id="GO:0004143">
    <property type="term" value="F:ATP-dependent diacylglycerol kinase activity"/>
    <property type="evidence" value="ECO:0007669"/>
    <property type="project" value="InterPro"/>
</dbReference>
<evidence type="ECO:0000313" key="3">
    <source>
        <dbReference type="EMBL" id="CAD8781434.1"/>
    </source>
</evidence>
<feature type="transmembrane region" description="Helical" evidence="2">
    <location>
        <begin position="238"/>
        <end position="258"/>
    </location>
</feature>
<evidence type="ECO:0000256" key="2">
    <source>
        <dbReference type="SAM" id="Phobius"/>
    </source>
</evidence>
<evidence type="ECO:0000256" key="1">
    <source>
        <dbReference type="SAM" id="MobiDB-lite"/>
    </source>
</evidence>
<feature type="transmembrane region" description="Helical" evidence="2">
    <location>
        <begin position="111"/>
        <end position="132"/>
    </location>
</feature>
<evidence type="ECO:0008006" key="4">
    <source>
        <dbReference type="Google" id="ProtNLM"/>
    </source>
</evidence>
<feature type="transmembrane region" description="Helical" evidence="2">
    <location>
        <begin position="196"/>
        <end position="217"/>
    </location>
</feature>
<dbReference type="PANTHER" id="PTHR31303">
    <property type="entry name" value="CTP-DEPENDENT DIACYLGLYCEROL KINASE 1"/>
    <property type="match status" value="1"/>
</dbReference>
<reference evidence="3" key="1">
    <citation type="submission" date="2021-01" db="EMBL/GenBank/DDBJ databases">
        <authorList>
            <person name="Corre E."/>
            <person name="Pelletier E."/>
            <person name="Niang G."/>
            <person name="Scheremetjew M."/>
            <person name="Finn R."/>
            <person name="Kale V."/>
            <person name="Holt S."/>
            <person name="Cochrane G."/>
            <person name="Meng A."/>
            <person name="Brown T."/>
            <person name="Cohen L."/>
        </authorList>
    </citation>
    <scope>NUCLEOTIDE SEQUENCE</scope>
    <source>
        <strain evidence="3">CCMP443</strain>
    </source>
</reference>
<keyword evidence="2" id="KW-0472">Membrane</keyword>
<organism evidence="3">
    <name type="scientific">Hemiselmis tepida</name>
    <dbReference type="NCBI Taxonomy" id="464990"/>
    <lineage>
        <taxon>Eukaryota</taxon>
        <taxon>Cryptophyceae</taxon>
        <taxon>Cryptomonadales</taxon>
        <taxon>Hemiselmidaceae</taxon>
        <taxon>Hemiselmis</taxon>
    </lineage>
</organism>
<feature type="region of interest" description="Disordered" evidence="1">
    <location>
        <begin position="1"/>
        <end position="31"/>
    </location>
</feature>
<dbReference type="GO" id="GO:0006654">
    <property type="term" value="P:phosphatidic acid biosynthetic process"/>
    <property type="evidence" value="ECO:0007669"/>
    <property type="project" value="TreeGrafter"/>
</dbReference>
<dbReference type="PANTHER" id="PTHR31303:SF1">
    <property type="entry name" value="CTP-DEPENDENT DIACYLGLYCEROL KINASE 1"/>
    <property type="match status" value="1"/>
</dbReference>
<keyword evidence="2" id="KW-0812">Transmembrane</keyword>
<proteinExistence type="predicted"/>
<keyword evidence="2" id="KW-1133">Transmembrane helix</keyword>
<gene>
    <name evidence="3" type="ORF">HTEP1355_LOCUS2389</name>
</gene>
<name>A0A7S0V6P8_9CRYP</name>